<evidence type="ECO:0000256" key="2">
    <source>
        <dbReference type="SAM" id="Phobius"/>
    </source>
</evidence>
<name>A0ABX8M5C5_9PSED</name>
<dbReference type="EMBL" id="CP077073">
    <property type="protein sequence ID" value="QXH33611.1"/>
    <property type="molecule type" value="Genomic_DNA"/>
</dbReference>
<feature type="domain" description="CD-NTase associated protein 4-like DNA endonuclease" evidence="3">
    <location>
        <begin position="30"/>
        <end position="217"/>
    </location>
</feature>
<protein>
    <submittedName>
        <fullName evidence="4">DUF4297 domain-containing protein</fullName>
    </submittedName>
</protein>
<feature type="transmembrane region" description="Helical" evidence="2">
    <location>
        <begin position="284"/>
        <end position="302"/>
    </location>
</feature>
<proteinExistence type="predicted"/>
<dbReference type="PANTHER" id="PTHR14136">
    <property type="entry name" value="BTB_POZ DOMAIN-CONTAINING PROTEIN KCTD9"/>
    <property type="match status" value="1"/>
</dbReference>
<keyword evidence="2" id="KW-0472">Membrane</keyword>
<feature type="compositionally biased region" description="Polar residues" evidence="1">
    <location>
        <begin position="14"/>
        <end position="23"/>
    </location>
</feature>
<keyword evidence="2" id="KW-1133">Transmembrane helix</keyword>
<dbReference type="Pfam" id="PF13599">
    <property type="entry name" value="Pentapeptide_4"/>
    <property type="match status" value="1"/>
</dbReference>
<dbReference type="Proteomes" id="UP001047646">
    <property type="component" value="Chromosome"/>
</dbReference>
<dbReference type="InterPro" id="IPR001646">
    <property type="entry name" value="5peptide_repeat"/>
</dbReference>
<dbReference type="InterPro" id="IPR051082">
    <property type="entry name" value="Pentapeptide-BTB/POZ_domain"/>
</dbReference>
<evidence type="ECO:0000313" key="5">
    <source>
        <dbReference type="Proteomes" id="UP001047646"/>
    </source>
</evidence>
<dbReference type="InterPro" id="IPR025382">
    <property type="entry name" value="Cap4-like_endonuclease_dom"/>
</dbReference>
<sequence>MTTHDPMRQPPLTAPSQLPSQSSDIAADVQRRYRYQATMGVLLLFDAMRTRTYNEFWFEHREDILGVRGDGGIDVFQVKTRQGNGKWTTRDADMVKALVRFGQLEATWGARIHRYVICSNVAAYIPGESADDDARKSRSLVLLKSWITSLDRSNQACADELAVLVGKTGLASDVLAAVLGKLAFMVGPALESLRESVITALNGVPEVSALSVAELARLGASVQQAVEDASSYGLPGIDVFTSVMSGEGAALRLVQNKRVEVAAISARVDGYLSGRRRRSRLRQAAFVLAVGAVAGGIIWFNHKPLAQSYLEKAFGTVASARGSLLPAEFPEAVATLRSASAVLDGIDLDGAIVQCQDLSRLQMIRMSARSLHGTGVNFNGSRMTMSDLSFSELNASSFANAVLEEARFQRSNMLFANFKGASARGSDFSASTLNGATFTSAKLGAADFSGADLMLADFEDADLAGAKFQGANLAEVNLSGANLKGAKGLDQAMLDASCAAPDQPPLLDDGLQASMAPCFTSPQERETRMAKRSLMAVVGQMSVIGGYCKDGKVVVRPADGSGMPEFEMPFYLPLLPKE</sequence>
<dbReference type="PANTHER" id="PTHR14136:SF17">
    <property type="entry name" value="BTB_POZ DOMAIN-CONTAINING PROTEIN KCTD9"/>
    <property type="match status" value="1"/>
</dbReference>
<keyword evidence="5" id="KW-1185">Reference proteome</keyword>
<gene>
    <name evidence="4" type="ORF">KSS95_15665</name>
</gene>
<evidence type="ECO:0000256" key="1">
    <source>
        <dbReference type="SAM" id="MobiDB-lite"/>
    </source>
</evidence>
<keyword evidence="2" id="KW-0812">Transmembrane</keyword>
<dbReference type="Pfam" id="PF14130">
    <property type="entry name" value="Cap4_nuclease"/>
    <property type="match status" value="1"/>
</dbReference>
<dbReference type="RefSeq" id="WP_217847986.1">
    <property type="nucleotide sequence ID" value="NZ_CP077073.1"/>
</dbReference>
<reference evidence="4" key="1">
    <citation type="journal article" date="2021" name="Microorganisms">
        <title>The Ever-Expanding Pseudomonas Genus: Description of 43 New Species and Partition of the Pseudomonas putida Group.</title>
        <authorList>
            <person name="Girard L."/>
            <person name="Lood C."/>
            <person name="Hofte M."/>
            <person name="Vandamme P."/>
            <person name="Rokni-Zadeh H."/>
            <person name="van Noort V."/>
            <person name="Lavigne R."/>
            <person name="De Mot R."/>
        </authorList>
    </citation>
    <scope>NUCLEOTIDE SEQUENCE</scope>
    <source>
        <strain evidence="4">COW39</strain>
    </source>
</reference>
<organism evidence="4 5">
    <name type="scientific">Pseudomonas muyukensis</name>
    <dbReference type="NCBI Taxonomy" id="2842357"/>
    <lineage>
        <taxon>Bacteria</taxon>
        <taxon>Pseudomonadati</taxon>
        <taxon>Pseudomonadota</taxon>
        <taxon>Gammaproteobacteria</taxon>
        <taxon>Pseudomonadales</taxon>
        <taxon>Pseudomonadaceae</taxon>
        <taxon>Pseudomonas</taxon>
    </lineage>
</organism>
<accession>A0ABX8M5C5</accession>
<evidence type="ECO:0000313" key="4">
    <source>
        <dbReference type="EMBL" id="QXH33611.1"/>
    </source>
</evidence>
<evidence type="ECO:0000259" key="3">
    <source>
        <dbReference type="Pfam" id="PF14130"/>
    </source>
</evidence>
<feature type="region of interest" description="Disordered" evidence="1">
    <location>
        <begin position="1"/>
        <end position="23"/>
    </location>
</feature>